<sequence length="1106" mass="125693">MFVLFTLEKLTARLQELDEYRYRDNQPIARFHSLEDPEGAVGLRPSLPLSQAGAAGEMRSGERWQGRDRYLWLAADVDIPTSWQSRRIVGRFNFGRGGGGNNSGFESLLYVNGQPYQGVDTNHHEVFLAGELAGSTVSLCFRLWSGLGGYQPLAVPEHQINRAELCWLDADADDLYYTSLAALQTVQALHEHAPERQLLLAAVDRAFLRIDWSGPGSEPFYASLSEAAASLRAAIRELPPKQHAVTVRCIGHTHIDVAWLWRLKHTREKAARSFSTVLRLMELFPDYIFLQTMPQLYEYIKTDYPDIYAQIKERVREGRWEAGGGMWLEADCNLTSGESLVRQLLYGTRFLREEFGADCTYLWLPDVFGYSWALPQILRKSGIDTFMTTKISWNQYNRMPHDTFRWRGIDGTEVLTHFITTPDNAGGWLYTYNGEVTASSVNGIWESYRDKPANRELLLAYGYGDGGGGVNREMLELRRRLSELPGVPDVTTGRVDDYFNKLHRTIAETDAYVHTWDGELYLELHRGTYTSQAYNKRMNRKLELMARETEWLGVMASLQAGDWSHYGQSQLAEAWKIVLRNQFHDIIPGSSIHEVYEDSRREYEEAEELLLDAANRADRVWAAGAPADGKPEFTVWNSAGWDRGGLIRLEPGAGRTERGAESMDAAGQPLSVAGLDVEEARQNDGAGISGQHPSMAGPDAEGIWQDERGEELEAQRAADGGWQVQMQAVPAMGCRVIRFVPKPGRQTETARHHPFIMTGSGLETPHYRLQWDRNGQLTSIWDKTSQREVLAQGSLGNALQVFEDKPKSRHEAWDIDIYYQEKMEEIRELISVEEVENGPVRAVVQFVWKYKASTIVQKLIVYSASRRIDFHTVVDWREQRKLLKASFPVDIRSTEATYDIQFGNVKRPTHWNTSWDYARFEVVGHQWADLSERGYGVSLLNDCKYGYDIKDNRMRLTLIKSALVPDPQADQGHHEFTYALLPHKGDWLEGGTVHEAWDLNAPLQVKAGADANDKPKSLFRLSAEHVHIDAVKKAEDSGRIVVRFHEYAGQRGRVELTSDYRIRSWQECDLMERPTGEPSHEPVIRLTVKPYEIVTLLVEMAGADSR</sequence>
<dbReference type="CDD" id="cd10789">
    <property type="entry name" value="GH38N_AMII_ER_cytosolic"/>
    <property type="match status" value="1"/>
</dbReference>
<gene>
    <name evidence="6" type="ORF">E1757_03090</name>
</gene>
<dbReference type="SUPFAM" id="SSF74650">
    <property type="entry name" value="Galactose mutarotase-like"/>
    <property type="match status" value="1"/>
</dbReference>
<dbReference type="GO" id="GO:0004559">
    <property type="term" value="F:alpha-mannosidase activity"/>
    <property type="evidence" value="ECO:0007669"/>
    <property type="project" value="InterPro"/>
</dbReference>
<evidence type="ECO:0000256" key="3">
    <source>
        <dbReference type="ARBA" id="ARBA00022801"/>
    </source>
</evidence>
<dbReference type="Gene3D" id="1.20.1270.50">
    <property type="entry name" value="Glycoside hydrolase family 38, central domain"/>
    <property type="match status" value="1"/>
</dbReference>
<feature type="domain" description="Glycoside hydrolase family 38 central" evidence="5">
    <location>
        <begin position="523"/>
        <end position="603"/>
    </location>
</feature>
<dbReference type="GO" id="GO:0030246">
    <property type="term" value="F:carbohydrate binding"/>
    <property type="evidence" value="ECO:0007669"/>
    <property type="project" value="InterPro"/>
</dbReference>
<dbReference type="Pfam" id="PF01074">
    <property type="entry name" value="Glyco_hydro_38N"/>
    <property type="match status" value="1"/>
</dbReference>
<dbReference type="FunFam" id="3.20.110.10:FF:000002">
    <property type="entry name" value="alpha-mannosidase 2C1 isoform X1"/>
    <property type="match status" value="1"/>
</dbReference>
<evidence type="ECO:0000259" key="5">
    <source>
        <dbReference type="SMART" id="SM00872"/>
    </source>
</evidence>
<dbReference type="EMBL" id="SMRT01000001">
    <property type="protein sequence ID" value="TDG00978.1"/>
    <property type="molecule type" value="Genomic_DNA"/>
</dbReference>
<dbReference type="Gene3D" id="3.20.110.10">
    <property type="entry name" value="Glycoside hydrolase 38, N terminal domain"/>
    <property type="match status" value="1"/>
</dbReference>
<dbReference type="SMART" id="SM00872">
    <property type="entry name" value="Alpha-mann_mid"/>
    <property type="match status" value="1"/>
</dbReference>
<dbReference type="GO" id="GO:0046872">
    <property type="term" value="F:metal ion binding"/>
    <property type="evidence" value="ECO:0007669"/>
    <property type="project" value="UniProtKB-KW"/>
</dbReference>
<dbReference type="InterPro" id="IPR000602">
    <property type="entry name" value="Glyco_hydro_38_N"/>
</dbReference>
<dbReference type="InterPro" id="IPR028995">
    <property type="entry name" value="Glyco_hydro_57/38_cen_sf"/>
</dbReference>
<dbReference type="FunFam" id="1.20.1270.50:FF:000004">
    <property type="entry name" value="alpha-mannosidase 2C1 isoform X1"/>
    <property type="match status" value="1"/>
</dbReference>
<dbReference type="InterPro" id="IPR027291">
    <property type="entry name" value="Glyco_hydro_38_N_sf"/>
</dbReference>
<organism evidence="6 7">
    <name type="scientific">Paenibacillus piri</name>
    <dbReference type="NCBI Taxonomy" id="2547395"/>
    <lineage>
        <taxon>Bacteria</taxon>
        <taxon>Bacillati</taxon>
        <taxon>Bacillota</taxon>
        <taxon>Bacilli</taxon>
        <taxon>Bacillales</taxon>
        <taxon>Paenibacillaceae</taxon>
        <taxon>Paenibacillus</taxon>
    </lineage>
</organism>
<keyword evidence="4" id="KW-0326">Glycosidase</keyword>
<dbReference type="Proteomes" id="UP000295636">
    <property type="component" value="Unassembled WGS sequence"/>
</dbReference>
<evidence type="ECO:0000313" key="7">
    <source>
        <dbReference type="Proteomes" id="UP000295636"/>
    </source>
</evidence>
<keyword evidence="7" id="KW-1185">Reference proteome</keyword>
<keyword evidence="2" id="KW-0479">Metal-binding</keyword>
<comment type="caution">
    <text evidence="6">The sequence shown here is derived from an EMBL/GenBank/DDBJ whole genome shotgun (WGS) entry which is preliminary data.</text>
</comment>
<dbReference type="AlphaFoldDB" id="A0A4R5L0F9"/>
<keyword evidence="3" id="KW-0378">Hydrolase</keyword>
<name>A0A4R5L0F9_9BACL</name>
<dbReference type="PANTHER" id="PTHR46017:SF1">
    <property type="entry name" value="ALPHA-MANNOSIDASE 2C1"/>
    <property type="match status" value="1"/>
</dbReference>
<accession>A0A4R5L0F9</accession>
<dbReference type="OrthoDB" id="9772207at2"/>
<dbReference type="InterPro" id="IPR011682">
    <property type="entry name" value="Glyco_hydro_38_C"/>
</dbReference>
<dbReference type="GO" id="GO:0006013">
    <property type="term" value="P:mannose metabolic process"/>
    <property type="evidence" value="ECO:0007669"/>
    <property type="project" value="InterPro"/>
</dbReference>
<comment type="similarity">
    <text evidence="1">Belongs to the glycosyl hydrolase 38 family.</text>
</comment>
<dbReference type="InterPro" id="IPR011013">
    <property type="entry name" value="Gal_mutarotase_sf_dom"/>
</dbReference>
<dbReference type="InterPro" id="IPR041147">
    <property type="entry name" value="GH38_C"/>
</dbReference>
<evidence type="ECO:0000256" key="4">
    <source>
        <dbReference type="ARBA" id="ARBA00023295"/>
    </source>
</evidence>
<evidence type="ECO:0000256" key="1">
    <source>
        <dbReference type="ARBA" id="ARBA00009792"/>
    </source>
</evidence>
<dbReference type="Gene3D" id="2.60.40.2220">
    <property type="match status" value="1"/>
</dbReference>
<dbReference type="Gene3D" id="2.70.98.30">
    <property type="entry name" value="Golgi alpha-mannosidase II, domain 4"/>
    <property type="match status" value="1"/>
</dbReference>
<proteinExistence type="inferred from homology"/>
<dbReference type="Pfam" id="PF09261">
    <property type="entry name" value="Alpha-mann_mid"/>
    <property type="match status" value="1"/>
</dbReference>
<dbReference type="SUPFAM" id="SSF88713">
    <property type="entry name" value="Glycoside hydrolase/deacetylase"/>
    <property type="match status" value="1"/>
</dbReference>
<dbReference type="Pfam" id="PF07748">
    <property type="entry name" value="Glyco_hydro_38C"/>
    <property type="match status" value="1"/>
</dbReference>
<dbReference type="Pfam" id="PF17677">
    <property type="entry name" value="Glyco_hydro38C2"/>
    <property type="match status" value="1"/>
</dbReference>
<dbReference type="InterPro" id="IPR037094">
    <property type="entry name" value="Glyco_hydro_38_cen_sf"/>
</dbReference>
<evidence type="ECO:0000313" key="6">
    <source>
        <dbReference type="EMBL" id="TDG00978.1"/>
    </source>
</evidence>
<evidence type="ECO:0000256" key="2">
    <source>
        <dbReference type="ARBA" id="ARBA00022723"/>
    </source>
</evidence>
<dbReference type="FunFam" id="2.70.98.30:FF:000010">
    <property type="entry name" value="Cytosolic alpha-mannosidase"/>
    <property type="match status" value="1"/>
</dbReference>
<dbReference type="PANTHER" id="PTHR46017">
    <property type="entry name" value="ALPHA-MANNOSIDASE 2C1"/>
    <property type="match status" value="1"/>
</dbReference>
<dbReference type="SUPFAM" id="SSF88688">
    <property type="entry name" value="Families 57/38 glycoside transferase middle domain"/>
    <property type="match status" value="1"/>
</dbReference>
<dbReference type="InterPro" id="IPR011330">
    <property type="entry name" value="Glyco_hydro/deAcase_b/a-brl"/>
</dbReference>
<dbReference type="InterPro" id="IPR015341">
    <property type="entry name" value="Glyco_hydro_38_cen"/>
</dbReference>
<reference evidence="6 7" key="1">
    <citation type="submission" date="2019-03" db="EMBL/GenBank/DDBJ databases">
        <title>This is whole genome sequence of Paenibacillus sp MS74 strain.</title>
        <authorList>
            <person name="Trinh H.N."/>
        </authorList>
    </citation>
    <scope>NUCLEOTIDE SEQUENCE [LARGE SCALE GENOMIC DNA]</scope>
    <source>
        <strain evidence="6 7">MS74</strain>
    </source>
</reference>
<dbReference type="GO" id="GO:0009313">
    <property type="term" value="P:oligosaccharide catabolic process"/>
    <property type="evidence" value="ECO:0007669"/>
    <property type="project" value="TreeGrafter"/>
</dbReference>
<protein>
    <submittedName>
        <fullName evidence="6">Alpha-mannosidase</fullName>
    </submittedName>
</protein>